<dbReference type="RefSeq" id="WP_032121568.1">
    <property type="nucleotide sequence ID" value="NZ_JAHLQL010000001.1"/>
</dbReference>
<protein>
    <submittedName>
        <fullName evidence="3">TrkA family potassium uptake protein</fullName>
    </submittedName>
</protein>
<dbReference type="InterPro" id="IPR036291">
    <property type="entry name" value="NAD(P)-bd_dom_sf"/>
</dbReference>
<feature type="domain" description="RCK C-terminal" evidence="2">
    <location>
        <begin position="136"/>
        <end position="220"/>
    </location>
</feature>
<dbReference type="Pfam" id="PF02080">
    <property type="entry name" value="TrkA_C"/>
    <property type="match status" value="1"/>
</dbReference>
<evidence type="ECO:0000259" key="1">
    <source>
        <dbReference type="PROSITE" id="PS51201"/>
    </source>
</evidence>
<dbReference type="PANTHER" id="PTHR43833:SF7">
    <property type="entry name" value="KTR SYSTEM POTASSIUM UPTAKE PROTEIN C"/>
    <property type="match status" value="1"/>
</dbReference>
<dbReference type="Proteomes" id="UP000736583">
    <property type="component" value="Unassembled WGS sequence"/>
</dbReference>
<keyword evidence="4" id="KW-1185">Reference proteome</keyword>
<gene>
    <name evidence="3" type="ORF">KQI89_02570</name>
</gene>
<dbReference type="Gene3D" id="3.30.70.1450">
    <property type="entry name" value="Regulator of K+ conductance, C-terminal domain"/>
    <property type="match status" value="1"/>
</dbReference>
<dbReference type="SUPFAM" id="SSF116726">
    <property type="entry name" value="TrkA C-terminal domain-like"/>
    <property type="match status" value="1"/>
</dbReference>
<organism evidence="3 4">
    <name type="scientific">Clostridium simiarum</name>
    <dbReference type="NCBI Taxonomy" id="2841506"/>
    <lineage>
        <taxon>Bacteria</taxon>
        <taxon>Bacillati</taxon>
        <taxon>Bacillota</taxon>
        <taxon>Clostridia</taxon>
        <taxon>Eubacteriales</taxon>
        <taxon>Clostridiaceae</taxon>
        <taxon>Clostridium</taxon>
    </lineage>
</organism>
<feature type="domain" description="RCK N-terminal" evidence="1">
    <location>
        <begin position="3"/>
        <end position="120"/>
    </location>
</feature>
<dbReference type="Gene3D" id="3.40.50.720">
    <property type="entry name" value="NAD(P)-binding Rossmann-like Domain"/>
    <property type="match status" value="1"/>
</dbReference>
<evidence type="ECO:0000259" key="2">
    <source>
        <dbReference type="PROSITE" id="PS51202"/>
    </source>
</evidence>
<dbReference type="SUPFAM" id="SSF51735">
    <property type="entry name" value="NAD(P)-binding Rossmann-fold domains"/>
    <property type="match status" value="1"/>
</dbReference>
<reference evidence="3 4" key="1">
    <citation type="submission" date="2021-06" db="EMBL/GenBank/DDBJ databases">
        <authorList>
            <person name="Sun Q."/>
            <person name="Li D."/>
        </authorList>
    </citation>
    <scope>NUCLEOTIDE SEQUENCE [LARGE SCALE GENOMIC DNA]</scope>
    <source>
        <strain evidence="3 4">MSJ-4</strain>
    </source>
</reference>
<dbReference type="InterPro" id="IPR006037">
    <property type="entry name" value="RCK_C"/>
</dbReference>
<dbReference type="InterPro" id="IPR003148">
    <property type="entry name" value="RCK_N"/>
</dbReference>
<dbReference type="PROSITE" id="PS51202">
    <property type="entry name" value="RCK_C"/>
    <property type="match status" value="1"/>
</dbReference>
<dbReference type="Pfam" id="PF02254">
    <property type="entry name" value="TrkA_N"/>
    <property type="match status" value="1"/>
</dbReference>
<evidence type="ECO:0000313" key="4">
    <source>
        <dbReference type="Proteomes" id="UP000736583"/>
    </source>
</evidence>
<sequence>MSSKQYVVIGLGRFGISVAKTLYAMGHDVLAIDMDEDLVQDISDSVTHAVQMDATDENALRTLGVRNFDVAVITIGSNIQASVMVTLLVKELGIKYIIAKGHSELHAKVLYKIGADRVVLPEKDMGVRVAHNLVSSNILDYIELSPDYSIIEIESPKEWVGETLRDLNVRANFGINIMAVRKNNEINVSPTAEDVIEPHDILVVIGSIDDLAKLESIIGRD</sequence>
<dbReference type="PROSITE" id="PS51201">
    <property type="entry name" value="RCK_N"/>
    <property type="match status" value="1"/>
</dbReference>
<dbReference type="PANTHER" id="PTHR43833">
    <property type="entry name" value="POTASSIUM CHANNEL PROTEIN 2-RELATED-RELATED"/>
    <property type="match status" value="1"/>
</dbReference>
<dbReference type="InterPro" id="IPR036721">
    <property type="entry name" value="RCK_C_sf"/>
</dbReference>
<comment type="caution">
    <text evidence="3">The sequence shown here is derived from an EMBL/GenBank/DDBJ whole genome shotgun (WGS) entry which is preliminary data.</text>
</comment>
<name>A0ABS6EZ04_9CLOT</name>
<accession>A0ABS6EZ04</accession>
<evidence type="ECO:0000313" key="3">
    <source>
        <dbReference type="EMBL" id="MBU5590633.1"/>
    </source>
</evidence>
<proteinExistence type="predicted"/>
<dbReference type="EMBL" id="JAHLQL010000001">
    <property type="protein sequence ID" value="MBU5590633.1"/>
    <property type="molecule type" value="Genomic_DNA"/>
</dbReference>
<dbReference type="InterPro" id="IPR050721">
    <property type="entry name" value="Trk_Ktr_HKT_K-transport"/>
</dbReference>